<comment type="caution">
    <text evidence="1">The sequence shown here is derived from an EMBL/GenBank/DDBJ whole genome shotgun (WGS) entry which is preliminary data.</text>
</comment>
<sequence length="242" mass="27220">MGPKSSMKLLFWNYQGMGNPLIVHNLKGMCRSHSPEVMFLSETKNESGKVKGWLKKCRFLNMKMVEPIGRAGGLALAWKENTSISDLVCDSFFISYTINDVIGGSFFHLIGIYASTDANSRRLQFQRLAGVIATMKGRIVIGGDFSTILYNHEKKGGIEVEEANMQDFRDFIFSNHLADLGFNDYKYTRSNKWRNGRGICERLDRVIANLEWQAAFSNGLVSHLNGQGSDHLPILLDLTPNC</sequence>
<organism evidence="1 2">
    <name type="scientific">Bauhinia variegata</name>
    <name type="common">Purple orchid tree</name>
    <name type="synonym">Phanera variegata</name>
    <dbReference type="NCBI Taxonomy" id="167791"/>
    <lineage>
        <taxon>Eukaryota</taxon>
        <taxon>Viridiplantae</taxon>
        <taxon>Streptophyta</taxon>
        <taxon>Embryophyta</taxon>
        <taxon>Tracheophyta</taxon>
        <taxon>Spermatophyta</taxon>
        <taxon>Magnoliopsida</taxon>
        <taxon>eudicotyledons</taxon>
        <taxon>Gunneridae</taxon>
        <taxon>Pentapetalae</taxon>
        <taxon>rosids</taxon>
        <taxon>fabids</taxon>
        <taxon>Fabales</taxon>
        <taxon>Fabaceae</taxon>
        <taxon>Cercidoideae</taxon>
        <taxon>Cercideae</taxon>
        <taxon>Bauhiniinae</taxon>
        <taxon>Bauhinia</taxon>
    </lineage>
</organism>
<protein>
    <submittedName>
        <fullName evidence="1">Uncharacterized protein</fullName>
    </submittedName>
</protein>
<keyword evidence="2" id="KW-1185">Reference proteome</keyword>
<proteinExistence type="predicted"/>
<evidence type="ECO:0000313" key="1">
    <source>
        <dbReference type="EMBL" id="KAI4297235.1"/>
    </source>
</evidence>
<evidence type="ECO:0000313" key="2">
    <source>
        <dbReference type="Proteomes" id="UP000828941"/>
    </source>
</evidence>
<accession>A0ACB9KIZ6</accession>
<name>A0ACB9KIZ6_BAUVA</name>
<dbReference type="Proteomes" id="UP000828941">
    <property type="component" value="Chromosome 14"/>
</dbReference>
<reference evidence="1 2" key="1">
    <citation type="journal article" date="2022" name="DNA Res.">
        <title>Chromosomal-level genome assembly of the orchid tree Bauhinia variegata (Leguminosae; Cercidoideae) supports the allotetraploid origin hypothesis of Bauhinia.</title>
        <authorList>
            <person name="Zhong Y."/>
            <person name="Chen Y."/>
            <person name="Zheng D."/>
            <person name="Pang J."/>
            <person name="Liu Y."/>
            <person name="Luo S."/>
            <person name="Meng S."/>
            <person name="Qian L."/>
            <person name="Wei D."/>
            <person name="Dai S."/>
            <person name="Zhou R."/>
        </authorList>
    </citation>
    <scope>NUCLEOTIDE SEQUENCE [LARGE SCALE GENOMIC DNA]</scope>
    <source>
        <strain evidence="1">BV-YZ2020</strain>
    </source>
</reference>
<dbReference type="EMBL" id="CM039439">
    <property type="protein sequence ID" value="KAI4297235.1"/>
    <property type="molecule type" value="Genomic_DNA"/>
</dbReference>
<gene>
    <name evidence="1" type="ORF">L6164_037130</name>
</gene>